<feature type="non-terminal residue" evidence="1">
    <location>
        <position position="111"/>
    </location>
</feature>
<evidence type="ECO:0000313" key="2">
    <source>
        <dbReference type="Proteomes" id="UP000011083"/>
    </source>
</evidence>
<dbReference type="KEGG" id="acan:ACA1_077000"/>
<dbReference type="EMBL" id="KB008074">
    <property type="protein sequence ID" value="ELR13847.1"/>
    <property type="molecule type" value="Genomic_DNA"/>
</dbReference>
<dbReference type="AlphaFoldDB" id="L8GLD0"/>
<dbReference type="VEuPathDB" id="AmoebaDB:ACA1_077000"/>
<dbReference type="RefSeq" id="XP_004335860.1">
    <property type="nucleotide sequence ID" value="XM_004335812.1"/>
</dbReference>
<name>L8GLD0_ACACF</name>
<dbReference type="GeneID" id="14914402"/>
<feature type="non-terminal residue" evidence="1">
    <location>
        <position position="1"/>
    </location>
</feature>
<sequence length="111" mass="11727">LQFHGKTASGQASSLFSGGPETVEGILSSTNYRLNGDLPAKSARLACMYGSDSYCALWRYADGAGAWHGVVPDFDDYSGGQDGGWNAMQIINDSTDATLSSPQLSSWANLL</sequence>
<organism evidence="1 2">
    <name type="scientific">Acanthamoeba castellanii (strain ATCC 30010 / Neff)</name>
    <dbReference type="NCBI Taxonomy" id="1257118"/>
    <lineage>
        <taxon>Eukaryota</taxon>
        <taxon>Amoebozoa</taxon>
        <taxon>Discosea</taxon>
        <taxon>Longamoebia</taxon>
        <taxon>Centramoebida</taxon>
        <taxon>Acanthamoebidae</taxon>
        <taxon>Acanthamoeba</taxon>
    </lineage>
</organism>
<evidence type="ECO:0000313" key="1">
    <source>
        <dbReference type="EMBL" id="ELR13847.1"/>
    </source>
</evidence>
<keyword evidence="2" id="KW-1185">Reference proteome</keyword>
<protein>
    <submittedName>
        <fullName evidence="1">Uncharacterized protein</fullName>
    </submittedName>
</protein>
<reference evidence="1 2" key="1">
    <citation type="journal article" date="2013" name="Genome Biol.">
        <title>Genome of Acanthamoeba castellanii highlights extensive lateral gene transfer and early evolution of tyrosine kinase signaling.</title>
        <authorList>
            <person name="Clarke M."/>
            <person name="Lohan A.J."/>
            <person name="Liu B."/>
            <person name="Lagkouvardos I."/>
            <person name="Roy S."/>
            <person name="Zafar N."/>
            <person name="Bertelli C."/>
            <person name="Schilde C."/>
            <person name="Kianianmomeni A."/>
            <person name="Burglin T.R."/>
            <person name="Frech C."/>
            <person name="Turcotte B."/>
            <person name="Kopec K.O."/>
            <person name="Synnott J.M."/>
            <person name="Choo C."/>
            <person name="Paponov I."/>
            <person name="Finkler A."/>
            <person name="Soon Heng Tan C."/>
            <person name="Hutchins A.P."/>
            <person name="Weinmeier T."/>
            <person name="Rattei T."/>
            <person name="Chu J.S."/>
            <person name="Gimenez G."/>
            <person name="Irimia M."/>
            <person name="Rigden D.J."/>
            <person name="Fitzpatrick D.A."/>
            <person name="Lorenzo-Morales J."/>
            <person name="Bateman A."/>
            <person name="Chiu C.H."/>
            <person name="Tang P."/>
            <person name="Hegemann P."/>
            <person name="Fromm H."/>
            <person name="Raoult D."/>
            <person name="Greub G."/>
            <person name="Miranda-Saavedra D."/>
            <person name="Chen N."/>
            <person name="Nash P."/>
            <person name="Ginger M.L."/>
            <person name="Horn M."/>
            <person name="Schaap P."/>
            <person name="Caler L."/>
            <person name="Loftus B."/>
        </authorList>
    </citation>
    <scope>NUCLEOTIDE SEQUENCE [LARGE SCALE GENOMIC DNA]</scope>
    <source>
        <strain evidence="1 2">Neff</strain>
    </source>
</reference>
<accession>L8GLD0</accession>
<gene>
    <name evidence="1" type="ORF">ACA1_077000</name>
</gene>
<proteinExistence type="predicted"/>
<dbReference type="Proteomes" id="UP000011083">
    <property type="component" value="Unassembled WGS sequence"/>
</dbReference>